<feature type="transmembrane region" description="Helical" evidence="1">
    <location>
        <begin position="109"/>
        <end position="128"/>
    </location>
</feature>
<accession>A0A099IC23</accession>
<dbReference type="EMBL" id="JQIF01000016">
    <property type="protein sequence ID" value="KGJ54473.1"/>
    <property type="molecule type" value="Genomic_DNA"/>
</dbReference>
<feature type="transmembrane region" description="Helical" evidence="1">
    <location>
        <begin position="56"/>
        <end position="79"/>
    </location>
</feature>
<comment type="caution">
    <text evidence="2">The sequence shown here is derived from an EMBL/GenBank/DDBJ whole genome shotgun (WGS) entry which is preliminary data.</text>
</comment>
<dbReference type="RefSeq" id="WP_044904133.1">
    <property type="nucleotide sequence ID" value="NZ_JQIF01000016.1"/>
</dbReference>
<evidence type="ECO:0000313" key="2">
    <source>
        <dbReference type="EMBL" id="KGJ54473.1"/>
    </source>
</evidence>
<evidence type="ECO:0000256" key="1">
    <source>
        <dbReference type="SAM" id="Phobius"/>
    </source>
</evidence>
<name>A0A099IC23_CLOIN</name>
<keyword evidence="1" id="KW-1133">Transmembrane helix</keyword>
<reference evidence="2 3" key="1">
    <citation type="submission" date="2014-08" db="EMBL/GenBank/DDBJ databases">
        <title>Clostridium innocuum, an unnegligible vancomycin-resistant pathogen causing extra-intestinal infections.</title>
        <authorList>
            <person name="Feng Y."/>
            <person name="Chiu C.-H."/>
        </authorList>
    </citation>
    <scope>NUCLEOTIDE SEQUENCE [LARGE SCALE GENOMIC DNA]</scope>
    <source>
        <strain evidence="2 3">AN88</strain>
    </source>
</reference>
<evidence type="ECO:0000313" key="3">
    <source>
        <dbReference type="Proteomes" id="UP000030008"/>
    </source>
</evidence>
<feature type="transmembrane region" description="Helical" evidence="1">
    <location>
        <begin position="85"/>
        <end position="102"/>
    </location>
</feature>
<keyword evidence="1" id="KW-0812">Transmembrane</keyword>
<organism evidence="2 3">
    <name type="scientific">Clostridium innocuum</name>
    <dbReference type="NCBI Taxonomy" id="1522"/>
    <lineage>
        <taxon>Bacteria</taxon>
        <taxon>Bacillati</taxon>
        <taxon>Bacillota</taxon>
        <taxon>Clostridia</taxon>
        <taxon>Eubacteriales</taxon>
        <taxon>Clostridiaceae</taxon>
        <taxon>Clostridium</taxon>
    </lineage>
</organism>
<gene>
    <name evidence="2" type="ORF">CIAN88_03810</name>
</gene>
<protein>
    <submittedName>
        <fullName evidence="2">Uncharacterized protein</fullName>
    </submittedName>
</protein>
<dbReference type="AlphaFoldDB" id="A0A099IC23"/>
<dbReference type="Proteomes" id="UP000030008">
    <property type="component" value="Unassembled WGS sequence"/>
</dbReference>
<sequence length="155" mass="17664">MQFNQGNHNHNENTEYHYYGDYVQREETHVHMHGEAMDKAGSGIYDISALHGIRKLLFVIVFAAANCIRLCSFGFFAILHLAAVIIQKFVALYLVLMGIMLISGLMGDAIPWTSVIVLTITLGILYLLCNDTEAWYGYFVQLINRMLDALYRRLV</sequence>
<keyword evidence="1" id="KW-0472">Membrane</keyword>
<proteinExistence type="predicted"/>